<feature type="domain" description="SusD-like N-terminal" evidence="7">
    <location>
        <begin position="28"/>
        <end position="155"/>
    </location>
</feature>
<feature type="domain" description="RagB/SusD" evidence="6">
    <location>
        <begin position="321"/>
        <end position="465"/>
    </location>
</feature>
<gene>
    <name evidence="8" type="ORF">QQ020_16230</name>
</gene>
<dbReference type="InterPro" id="IPR012944">
    <property type="entry name" value="SusD_RagB_dom"/>
</dbReference>
<evidence type="ECO:0000256" key="1">
    <source>
        <dbReference type="ARBA" id="ARBA00004442"/>
    </source>
</evidence>
<sequence>MQYRHRQAGQPPERHNLNTWTWLNTSREPAYYELMTTIWQGVRTANDAIGLIGGLGDEVERRDAMVAEAKVLRALAYFNMVRMWGGVPIIDKAQTLDDDLFVSRASIAETYAFIAQDLQEAIEDLPTRSEFAAQGIPPGHITKGGAQGLLAKVYLTMAGHPLQDDSNLQEARDLLEEVINSGEWALVQSATPYADLWAWDNEFNEERMIDVQKEAQGNQGQNFRGIWGYMTPPVETEDIWATGVDPAARGAGLDGIPPEYVEWYRAHDSGPRFEYTIVTEFVAHSDYRSYSAGDTMRYNLGPDGQAYVGKYRAIGAPELNDRFRCPNNFPVLRYADILLMHSEVTNELGAPDYTGINATRARAGLPALSGLSKDAFRDSVFIERELELAYEQNLLFDMRRRGFEYCQSRLNGFYRQHQNESAPGAEDGYQVDYSITNLTEPHRMLFPYPVFELAANPNLEQNPGY</sequence>
<evidence type="ECO:0000313" key="9">
    <source>
        <dbReference type="Proteomes" id="UP001172083"/>
    </source>
</evidence>
<keyword evidence="5" id="KW-0998">Cell outer membrane</keyword>
<dbReference type="Gene3D" id="1.25.40.390">
    <property type="match status" value="1"/>
</dbReference>
<evidence type="ECO:0000259" key="7">
    <source>
        <dbReference type="Pfam" id="PF14322"/>
    </source>
</evidence>
<comment type="subcellular location">
    <subcellularLocation>
        <location evidence="1">Cell outer membrane</location>
    </subcellularLocation>
</comment>
<dbReference type="Pfam" id="PF14322">
    <property type="entry name" value="SusD-like_3"/>
    <property type="match status" value="1"/>
</dbReference>
<dbReference type="InterPro" id="IPR033985">
    <property type="entry name" value="SusD-like_N"/>
</dbReference>
<keyword evidence="9" id="KW-1185">Reference proteome</keyword>
<evidence type="ECO:0000256" key="3">
    <source>
        <dbReference type="ARBA" id="ARBA00022729"/>
    </source>
</evidence>
<dbReference type="Pfam" id="PF07980">
    <property type="entry name" value="SusD_RagB"/>
    <property type="match status" value="1"/>
</dbReference>
<dbReference type="EMBL" id="JAUJEB010000003">
    <property type="protein sequence ID" value="MDN5213620.1"/>
    <property type="molecule type" value="Genomic_DNA"/>
</dbReference>
<evidence type="ECO:0000259" key="6">
    <source>
        <dbReference type="Pfam" id="PF07980"/>
    </source>
</evidence>
<accession>A0ABT8LA03</accession>
<comment type="similarity">
    <text evidence="2">Belongs to the SusD family.</text>
</comment>
<comment type="caution">
    <text evidence="8">The sequence shown here is derived from an EMBL/GenBank/DDBJ whole genome shotgun (WGS) entry which is preliminary data.</text>
</comment>
<name>A0ABT8LA03_9BACT</name>
<evidence type="ECO:0000256" key="4">
    <source>
        <dbReference type="ARBA" id="ARBA00023136"/>
    </source>
</evidence>
<evidence type="ECO:0000256" key="5">
    <source>
        <dbReference type="ARBA" id="ARBA00023237"/>
    </source>
</evidence>
<protein>
    <submittedName>
        <fullName evidence="8">RagB/SusD family nutrient uptake outer membrane protein</fullName>
    </submittedName>
</protein>
<dbReference type="Proteomes" id="UP001172083">
    <property type="component" value="Unassembled WGS sequence"/>
</dbReference>
<dbReference type="RefSeq" id="WP_346758957.1">
    <property type="nucleotide sequence ID" value="NZ_JAUJEB010000003.1"/>
</dbReference>
<evidence type="ECO:0000313" key="8">
    <source>
        <dbReference type="EMBL" id="MDN5213620.1"/>
    </source>
</evidence>
<evidence type="ECO:0000256" key="2">
    <source>
        <dbReference type="ARBA" id="ARBA00006275"/>
    </source>
</evidence>
<keyword evidence="3" id="KW-0732">Signal</keyword>
<dbReference type="InterPro" id="IPR011990">
    <property type="entry name" value="TPR-like_helical_dom_sf"/>
</dbReference>
<proteinExistence type="inferred from homology"/>
<dbReference type="SUPFAM" id="SSF48452">
    <property type="entry name" value="TPR-like"/>
    <property type="match status" value="1"/>
</dbReference>
<keyword evidence="4" id="KW-0472">Membrane</keyword>
<organism evidence="8 9">
    <name type="scientific">Agaribacillus aureus</name>
    <dbReference type="NCBI Taxonomy" id="3051825"/>
    <lineage>
        <taxon>Bacteria</taxon>
        <taxon>Pseudomonadati</taxon>
        <taxon>Bacteroidota</taxon>
        <taxon>Cytophagia</taxon>
        <taxon>Cytophagales</taxon>
        <taxon>Splendidivirgaceae</taxon>
        <taxon>Agaribacillus</taxon>
    </lineage>
</organism>
<reference evidence="8" key="1">
    <citation type="submission" date="2023-06" db="EMBL/GenBank/DDBJ databases">
        <title>Genomic of Agaribacillus aureum.</title>
        <authorList>
            <person name="Wang G."/>
        </authorList>
    </citation>
    <scope>NUCLEOTIDE SEQUENCE</scope>
    <source>
        <strain evidence="8">BMA12</strain>
    </source>
</reference>